<evidence type="ECO:0000313" key="1">
    <source>
        <dbReference type="EMBL" id="TKA97822.1"/>
    </source>
</evidence>
<dbReference type="RefSeq" id="WP_136791419.1">
    <property type="nucleotide sequence ID" value="NZ_SWAU01000021.1"/>
</dbReference>
<dbReference type="AlphaFoldDB" id="A0A4U0YY80"/>
<protein>
    <recommendedName>
        <fullName evidence="3">Response regulatory domain-containing protein</fullName>
    </recommendedName>
</protein>
<gene>
    <name evidence="1" type="ORF">FAZ78_04075</name>
</gene>
<evidence type="ECO:0008006" key="3">
    <source>
        <dbReference type="Google" id="ProtNLM"/>
    </source>
</evidence>
<dbReference type="Proteomes" id="UP000306340">
    <property type="component" value="Unassembled WGS sequence"/>
</dbReference>
<accession>A0A4U0YY80</accession>
<reference evidence="1 2" key="1">
    <citation type="submission" date="2019-04" db="EMBL/GenBank/DDBJ databases">
        <title>Crypto-aerobic microbial life in anoxic (sulfidic) marine sediments.</title>
        <authorList>
            <person name="Bhattacharya S."/>
            <person name="Roy C."/>
            <person name="Mondal N."/>
            <person name="Sarkar J."/>
            <person name="Mandal S."/>
            <person name="Rameez M.J."/>
            <person name="Ghosh W."/>
        </authorList>
    </citation>
    <scope>NUCLEOTIDE SEQUENCE [LARGE SCALE GENOMIC DNA]</scope>
    <source>
        <strain evidence="1 2">SBBC</strain>
    </source>
</reference>
<sequence>MAPTTEVSPTCLIALKHFVVAQDIAQIVAEFDPGAQVILVTDPRSIALTEGVERVWLAFLGIGPSRVAEDPLAQAVLRRGGQLVLISDEAEETEATGDWWVLPRPFTTDAVLSLLQRASASA</sequence>
<comment type="caution">
    <text evidence="1">The sequence shown here is derived from an EMBL/GenBank/DDBJ whole genome shotgun (WGS) entry which is preliminary data.</text>
</comment>
<dbReference type="EMBL" id="SWAU01000021">
    <property type="protein sequence ID" value="TKA97822.1"/>
    <property type="molecule type" value="Genomic_DNA"/>
</dbReference>
<evidence type="ECO:0000313" key="2">
    <source>
        <dbReference type="Proteomes" id="UP000306340"/>
    </source>
</evidence>
<proteinExistence type="predicted"/>
<organism evidence="1 2">
    <name type="scientific">Cereibacter changlensis</name>
    <dbReference type="NCBI Taxonomy" id="402884"/>
    <lineage>
        <taxon>Bacteria</taxon>
        <taxon>Pseudomonadati</taxon>
        <taxon>Pseudomonadota</taxon>
        <taxon>Alphaproteobacteria</taxon>
        <taxon>Rhodobacterales</taxon>
        <taxon>Paracoccaceae</taxon>
        <taxon>Cereibacter</taxon>
    </lineage>
</organism>
<name>A0A4U0YY80_9RHOB</name>